<evidence type="ECO:0000313" key="1">
    <source>
        <dbReference type="EMBL" id="GBO16054.1"/>
    </source>
</evidence>
<name>A0A4Y2UVB2_ARAVE</name>
<sequence>MCPSTSRVMLPPHSSDVLHTPVMSLHTPVMPLLTPVMYKGGEYDFSASKAPFYVRGPNVDAAGKEAQFTECPKYRLFGLRRARKPDSTECPVIPSSFECGEPELIPQVPSAALLDRRAKSPSSTECPVQLFWMRRARPQFHRMPNSAGLLDAASKGRPQFTECPVPSLLDVRARASPLRPQNAQFTHLFWMRQQERSTLSAIPALLDAWRGGREP</sequence>
<comment type="caution">
    <text evidence="1">The sequence shown here is derived from an EMBL/GenBank/DDBJ whole genome shotgun (WGS) entry which is preliminary data.</text>
</comment>
<dbReference type="EMBL" id="BGPR01039986">
    <property type="protein sequence ID" value="GBO16054.1"/>
    <property type="molecule type" value="Genomic_DNA"/>
</dbReference>
<dbReference type="Proteomes" id="UP000499080">
    <property type="component" value="Unassembled WGS sequence"/>
</dbReference>
<dbReference type="AlphaFoldDB" id="A0A4Y2UVB2"/>
<evidence type="ECO:0000313" key="2">
    <source>
        <dbReference type="Proteomes" id="UP000499080"/>
    </source>
</evidence>
<gene>
    <name evidence="1" type="ORF">AVEN_139488_1</name>
</gene>
<reference evidence="1 2" key="1">
    <citation type="journal article" date="2019" name="Sci. Rep.">
        <title>Orb-weaving spider Araneus ventricosus genome elucidates the spidroin gene catalogue.</title>
        <authorList>
            <person name="Kono N."/>
            <person name="Nakamura H."/>
            <person name="Ohtoshi R."/>
            <person name="Moran D.A.P."/>
            <person name="Shinohara A."/>
            <person name="Yoshida Y."/>
            <person name="Fujiwara M."/>
            <person name="Mori M."/>
            <person name="Tomita M."/>
            <person name="Arakawa K."/>
        </authorList>
    </citation>
    <scope>NUCLEOTIDE SEQUENCE [LARGE SCALE GENOMIC DNA]</scope>
</reference>
<accession>A0A4Y2UVB2</accession>
<protein>
    <submittedName>
        <fullName evidence="1">Uncharacterized protein</fullName>
    </submittedName>
</protein>
<keyword evidence="2" id="KW-1185">Reference proteome</keyword>
<organism evidence="1 2">
    <name type="scientific">Araneus ventricosus</name>
    <name type="common">Orbweaver spider</name>
    <name type="synonym">Epeira ventricosa</name>
    <dbReference type="NCBI Taxonomy" id="182803"/>
    <lineage>
        <taxon>Eukaryota</taxon>
        <taxon>Metazoa</taxon>
        <taxon>Ecdysozoa</taxon>
        <taxon>Arthropoda</taxon>
        <taxon>Chelicerata</taxon>
        <taxon>Arachnida</taxon>
        <taxon>Araneae</taxon>
        <taxon>Araneomorphae</taxon>
        <taxon>Entelegynae</taxon>
        <taxon>Araneoidea</taxon>
        <taxon>Araneidae</taxon>
        <taxon>Araneus</taxon>
    </lineage>
</organism>
<proteinExistence type="predicted"/>